<proteinExistence type="predicted"/>
<keyword evidence="10" id="KW-1185">Reference proteome</keyword>
<name>A0A8K0PBL9_LADFU</name>
<accession>A0A8K0PBL9</accession>
<dbReference type="Pfam" id="PF10294">
    <property type="entry name" value="Methyltransf_16"/>
    <property type="match status" value="1"/>
</dbReference>
<comment type="subcellular location">
    <subcellularLocation>
        <location evidence="2">Cytoplasm</location>
    </subcellularLocation>
    <subcellularLocation>
        <location evidence="1">Nucleus</location>
    </subcellularLocation>
</comment>
<evidence type="ECO:0000256" key="6">
    <source>
        <dbReference type="ARBA" id="ARBA00022603"/>
    </source>
</evidence>
<reference evidence="9" key="2">
    <citation type="submission" date="2017-10" db="EMBL/GenBank/DDBJ databases">
        <title>Ladona fulva Genome sequencing and assembly.</title>
        <authorList>
            <person name="Murali S."/>
            <person name="Richards S."/>
            <person name="Bandaranaike D."/>
            <person name="Bellair M."/>
            <person name="Blankenburg K."/>
            <person name="Chao H."/>
            <person name="Dinh H."/>
            <person name="Doddapaneni H."/>
            <person name="Dugan-Rocha S."/>
            <person name="Elkadiri S."/>
            <person name="Gnanaolivu R."/>
            <person name="Hernandez B."/>
            <person name="Skinner E."/>
            <person name="Javaid M."/>
            <person name="Lee S."/>
            <person name="Li M."/>
            <person name="Ming W."/>
            <person name="Munidasa M."/>
            <person name="Muniz J."/>
            <person name="Nguyen L."/>
            <person name="Hughes D."/>
            <person name="Osuji N."/>
            <person name="Pu L.-L."/>
            <person name="Puazo M."/>
            <person name="Qu C."/>
            <person name="Quiroz J."/>
            <person name="Raj R."/>
            <person name="Weissenberger G."/>
            <person name="Xin Y."/>
            <person name="Zou X."/>
            <person name="Han Y."/>
            <person name="Worley K."/>
            <person name="Muzny D."/>
            <person name="Gibbs R."/>
        </authorList>
    </citation>
    <scope>NUCLEOTIDE SEQUENCE</scope>
    <source>
        <strain evidence="9">Sampled in the wild</strain>
    </source>
</reference>
<evidence type="ECO:0000256" key="3">
    <source>
        <dbReference type="ARBA" id="ARBA00011914"/>
    </source>
</evidence>
<evidence type="ECO:0000313" key="10">
    <source>
        <dbReference type="Proteomes" id="UP000792457"/>
    </source>
</evidence>
<evidence type="ECO:0000256" key="4">
    <source>
        <dbReference type="ARBA" id="ARBA00020594"/>
    </source>
</evidence>
<dbReference type="Proteomes" id="UP000792457">
    <property type="component" value="Unassembled WGS sequence"/>
</dbReference>
<evidence type="ECO:0000256" key="1">
    <source>
        <dbReference type="ARBA" id="ARBA00004123"/>
    </source>
</evidence>
<dbReference type="PANTHER" id="PTHR13539">
    <property type="entry name" value="CALMODULIN-LYSINE N-METHYLTRANSFERASE"/>
    <property type="match status" value="1"/>
</dbReference>
<dbReference type="Gene3D" id="3.40.50.150">
    <property type="entry name" value="Vaccinia Virus protein VP39"/>
    <property type="match status" value="1"/>
</dbReference>
<dbReference type="SUPFAM" id="SSF53335">
    <property type="entry name" value="S-adenosyl-L-methionine-dependent methyltransferases"/>
    <property type="match status" value="1"/>
</dbReference>
<reference evidence="9" key="1">
    <citation type="submission" date="2013-04" db="EMBL/GenBank/DDBJ databases">
        <authorList>
            <person name="Qu J."/>
            <person name="Murali S.C."/>
            <person name="Bandaranaike D."/>
            <person name="Bellair M."/>
            <person name="Blankenburg K."/>
            <person name="Chao H."/>
            <person name="Dinh H."/>
            <person name="Doddapaneni H."/>
            <person name="Downs B."/>
            <person name="Dugan-Rocha S."/>
            <person name="Elkadiri S."/>
            <person name="Gnanaolivu R.D."/>
            <person name="Hernandez B."/>
            <person name="Javaid M."/>
            <person name="Jayaseelan J.C."/>
            <person name="Lee S."/>
            <person name="Li M."/>
            <person name="Ming W."/>
            <person name="Munidasa M."/>
            <person name="Muniz J."/>
            <person name="Nguyen L."/>
            <person name="Ongeri F."/>
            <person name="Osuji N."/>
            <person name="Pu L.-L."/>
            <person name="Puazo M."/>
            <person name="Qu C."/>
            <person name="Quiroz J."/>
            <person name="Raj R."/>
            <person name="Weissenberger G."/>
            <person name="Xin Y."/>
            <person name="Zou X."/>
            <person name="Han Y."/>
            <person name="Richards S."/>
            <person name="Worley K."/>
            <person name="Muzny D."/>
            <person name="Gibbs R."/>
        </authorList>
    </citation>
    <scope>NUCLEOTIDE SEQUENCE</scope>
    <source>
        <strain evidence="9">Sampled in the wild</strain>
    </source>
</reference>
<dbReference type="InterPro" id="IPR029063">
    <property type="entry name" value="SAM-dependent_MTases_sf"/>
</dbReference>
<keyword evidence="7" id="KW-0808">Transferase</keyword>
<keyword evidence="8" id="KW-0539">Nucleus</keyword>
<dbReference type="GO" id="GO:0018025">
    <property type="term" value="F:calmodulin-lysine N-methyltransferase activity"/>
    <property type="evidence" value="ECO:0007669"/>
    <property type="project" value="UniProtKB-EC"/>
</dbReference>
<dbReference type="PANTHER" id="PTHR13539:SF3">
    <property type="entry name" value="CALMODULIN-LYSINE N-METHYLTRANSFERASE"/>
    <property type="match status" value="1"/>
</dbReference>
<evidence type="ECO:0000256" key="7">
    <source>
        <dbReference type="ARBA" id="ARBA00022679"/>
    </source>
</evidence>
<evidence type="ECO:0000313" key="9">
    <source>
        <dbReference type="EMBL" id="KAG8240322.1"/>
    </source>
</evidence>
<dbReference type="GO" id="GO:0032259">
    <property type="term" value="P:methylation"/>
    <property type="evidence" value="ECO:0007669"/>
    <property type="project" value="UniProtKB-KW"/>
</dbReference>
<dbReference type="GO" id="GO:0005634">
    <property type="term" value="C:nucleus"/>
    <property type="evidence" value="ECO:0007669"/>
    <property type="project" value="UniProtKB-SubCell"/>
</dbReference>
<dbReference type="GO" id="GO:0005737">
    <property type="term" value="C:cytoplasm"/>
    <property type="evidence" value="ECO:0007669"/>
    <property type="project" value="UniProtKB-SubCell"/>
</dbReference>
<dbReference type="InterPro" id="IPR019410">
    <property type="entry name" value="Methyltransf_16"/>
</dbReference>
<dbReference type="InterPro" id="IPR025800">
    <property type="entry name" value="CaM-Lys-N-MeTrfase"/>
</dbReference>
<sequence length="308" mass="35070">MSSLCNGSQLTSQKDSSRNENARRRWKLLARVLQKRDCDWIIKDVSVRRFSHFGLIVPCPLPELDLQYGESLWFAYSTVANGKFSVNIKHISKKISANDLMGFNNTGNICVWPSEEVLAYYCLSNLNMFSGKSVIELGGGMTSLAGVMIAKYTTALRVFLTDGNVLSVNNVQHIINHNNFGSSIVTCAVLEWGVRMSYENAQNKYDIVLCADCLFFDDVRKDLVDTIWAVLNENGVGLVMAPKRGDTLEKFLEEAKKKFHCTLDHYYNEQVWNRHLELKNNCEYDEDIHYPLLLQLRKIYTNGIGPEC</sequence>
<dbReference type="OrthoDB" id="413520at2759"/>
<keyword evidence="6" id="KW-0489">Methyltransferase</keyword>
<comment type="caution">
    <text evidence="9">The sequence shown here is derived from an EMBL/GenBank/DDBJ whole genome shotgun (WGS) entry which is preliminary data.</text>
</comment>
<dbReference type="EC" id="2.1.1.60" evidence="3"/>
<keyword evidence="5" id="KW-0963">Cytoplasm</keyword>
<organism evidence="9 10">
    <name type="scientific">Ladona fulva</name>
    <name type="common">Scarce chaser dragonfly</name>
    <name type="synonym">Libellula fulva</name>
    <dbReference type="NCBI Taxonomy" id="123851"/>
    <lineage>
        <taxon>Eukaryota</taxon>
        <taxon>Metazoa</taxon>
        <taxon>Ecdysozoa</taxon>
        <taxon>Arthropoda</taxon>
        <taxon>Hexapoda</taxon>
        <taxon>Insecta</taxon>
        <taxon>Pterygota</taxon>
        <taxon>Palaeoptera</taxon>
        <taxon>Odonata</taxon>
        <taxon>Epiprocta</taxon>
        <taxon>Anisoptera</taxon>
        <taxon>Libelluloidea</taxon>
        <taxon>Libellulidae</taxon>
        <taxon>Ladona</taxon>
    </lineage>
</organism>
<protein>
    <recommendedName>
        <fullName evidence="4">Calmodulin-lysine N-methyltransferase</fullName>
        <ecNumber evidence="3">2.1.1.60</ecNumber>
    </recommendedName>
</protein>
<gene>
    <name evidence="9" type="ORF">J437_LFUL000797</name>
</gene>
<evidence type="ECO:0000256" key="2">
    <source>
        <dbReference type="ARBA" id="ARBA00004496"/>
    </source>
</evidence>
<dbReference type="AlphaFoldDB" id="A0A8K0PBL9"/>
<evidence type="ECO:0000256" key="5">
    <source>
        <dbReference type="ARBA" id="ARBA00022490"/>
    </source>
</evidence>
<dbReference type="EMBL" id="KZ312450">
    <property type="protein sequence ID" value="KAG8240322.1"/>
    <property type="molecule type" value="Genomic_DNA"/>
</dbReference>
<evidence type="ECO:0000256" key="8">
    <source>
        <dbReference type="ARBA" id="ARBA00023242"/>
    </source>
</evidence>